<dbReference type="RefSeq" id="XP_022392427.1">
    <property type="nucleotide sequence ID" value="XM_022529182.1"/>
</dbReference>
<feature type="transmembrane region" description="Helical" evidence="9">
    <location>
        <begin position="81"/>
        <end position="100"/>
    </location>
</feature>
<dbReference type="Pfam" id="PF06423">
    <property type="entry name" value="GWT1"/>
    <property type="match status" value="1"/>
</dbReference>
<dbReference type="PANTHER" id="PTHR20661:SF0">
    <property type="entry name" value="PHOSPHATIDYLINOSITOL-GLYCAN BIOSYNTHESIS CLASS W PROTEIN"/>
    <property type="match status" value="1"/>
</dbReference>
<comment type="function">
    <text evidence="1">Probable acetyltransferase, which acetylates the inositol ring of phosphatidylinositol during biosynthesis of GPI-anchor.</text>
</comment>
<evidence type="ECO:0000256" key="4">
    <source>
        <dbReference type="ARBA" id="ARBA00007559"/>
    </source>
</evidence>
<keyword evidence="9" id="KW-0256">Endoplasmic reticulum</keyword>
<organism evidence="10 11">
    <name type="scientific">Aspergillus bombycis</name>
    <dbReference type="NCBI Taxonomy" id="109264"/>
    <lineage>
        <taxon>Eukaryota</taxon>
        <taxon>Fungi</taxon>
        <taxon>Dikarya</taxon>
        <taxon>Ascomycota</taxon>
        <taxon>Pezizomycotina</taxon>
        <taxon>Eurotiomycetes</taxon>
        <taxon>Eurotiomycetidae</taxon>
        <taxon>Eurotiales</taxon>
        <taxon>Aspergillaceae</taxon>
        <taxon>Aspergillus</taxon>
    </lineage>
</organism>
<evidence type="ECO:0000256" key="8">
    <source>
        <dbReference type="ARBA" id="ARBA00023136"/>
    </source>
</evidence>
<reference evidence="10 11" key="1">
    <citation type="journal article" date="2016" name="Genome Biol. Evol.">
        <title>Draft genome sequence of an aflatoxigenic Aspergillus species, A. bombycis.</title>
        <authorList>
            <person name="Moore G.G."/>
            <person name="Mack B.M."/>
            <person name="Beltz S.B."/>
            <person name="Gilbert M.K."/>
        </authorList>
    </citation>
    <scope>NUCLEOTIDE SEQUENCE [LARGE SCALE GENOMIC DNA]</scope>
    <source>
        <strain evidence="11">NRRL 26010</strain>
    </source>
</reference>
<dbReference type="GO" id="GO:0005789">
    <property type="term" value="C:endoplasmic reticulum membrane"/>
    <property type="evidence" value="ECO:0007669"/>
    <property type="project" value="UniProtKB-SubCell"/>
</dbReference>
<feature type="transmembrane region" description="Helical" evidence="9">
    <location>
        <begin position="53"/>
        <end position="75"/>
    </location>
</feature>
<dbReference type="UniPathway" id="UPA00196"/>
<evidence type="ECO:0000256" key="5">
    <source>
        <dbReference type="ARBA" id="ARBA00022502"/>
    </source>
</evidence>
<sequence length="470" mass="51280">MDSDYRARKEAFVSDLSGGNLKEVSNVLLAPLTAILLWTTLRTRCSFLLRLRAVSVTVEFLLTVWVPLGALTVWYPFVPALNIALVLCSALLLLSLKPSVGGRQTSTSSSKEGAGRQQHYLFISHHRGALMMLACLAILAVDFQVFPRSLAKAENWGISVMDLFAGSFVFSSGFISHKSSRNAAKRSFYLTLFGLLRLGAMNLLNYQQHTSEYGVHWNLFFTIPAVTAMVNIVDCITVVVPLPDEALAVATVVTSEICLRTRGLQDNLLSLDRGTGFISLNREGLFSTVGYAAIYLIGRGVGSHIFMLLSSQKRSKMVLSGLATQASLWAGCFALASTDAVGLGWQIPVSRRLANVSYVLWVAAVNSVWLFLYYLIDGVHTTAGQGSGNRHMRRDDTDVTKSVRSDIISAFNEAGLAVYLIANLITGGVNLAVNTLDMSRSSSVTLLVSYAMVLTAVAFHFRSSERKLRV</sequence>
<evidence type="ECO:0000256" key="6">
    <source>
        <dbReference type="ARBA" id="ARBA00022692"/>
    </source>
</evidence>
<name>A0A1F8AAF1_9EURO</name>
<keyword evidence="7 9" id="KW-1133">Transmembrane helix</keyword>
<keyword evidence="9" id="KW-0012">Acyltransferase</keyword>
<feature type="transmembrane region" description="Helical" evidence="9">
    <location>
        <begin position="356"/>
        <end position="376"/>
    </location>
</feature>
<dbReference type="InterPro" id="IPR009447">
    <property type="entry name" value="PIGW/GWT1"/>
</dbReference>
<evidence type="ECO:0000256" key="2">
    <source>
        <dbReference type="ARBA" id="ARBA00004477"/>
    </source>
</evidence>
<evidence type="ECO:0000313" key="10">
    <source>
        <dbReference type="EMBL" id="OGM48710.1"/>
    </source>
</evidence>
<comment type="caution">
    <text evidence="10">The sequence shown here is derived from an EMBL/GenBank/DDBJ whole genome shotgun (WGS) entry which is preliminary data.</text>
</comment>
<dbReference type="GO" id="GO:0032216">
    <property type="term" value="F:glucosaminyl-phosphatidylinositol O-acyltransferase activity"/>
    <property type="evidence" value="ECO:0007669"/>
    <property type="project" value="TreeGrafter"/>
</dbReference>
<keyword evidence="9" id="KW-0808">Transferase</keyword>
<evidence type="ECO:0000313" key="11">
    <source>
        <dbReference type="Proteomes" id="UP000179179"/>
    </source>
</evidence>
<feature type="transmembrane region" description="Helical" evidence="9">
    <location>
        <begin position="317"/>
        <end position="336"/>
    </location>
</feature>
<keyword evidence="8 9" id="KW-0472">Membrane</keyword>
<dbReference type="GeneID" id="34445442"/>
<evidence type="ECO:0000256" key="1">
    <source>
        <dbReference type="ARBA" id="ARBA00002531"/>
    </source>
</evidence>
<dbReference type="Proteomes" id="UP000179179">
    <property type="component" value="Unassembled WGS sequence"/>
</dbReference>
<dbReference type="GO" id="GO:0072659">
    <property type="term" value="P:protein localization to plasma membrane"/>
    <property type="evidence" value="ECO:0007669"/>
    <property type="project" value="TreeGrafter"/>
</dbReference>
<feature type="transmembrane region" description="Helical" evidence="9">
    <location>
        <begin position="444"/>
        <end position="461"/>
    </location>
</feature>
<evidence type="ECO:0000256" key="3">
    <source>
        <dbReference type="ARBA" id="ARBA00004687"/>
    </source>
</evidence>
<comment type="similarity">
    <text evidence="4 9">Belongs to the PIGW family.</text>
</comment>
<keyword evidence="5 9" id="KW-0337">GPI-anchor biosynthesis</keyword>
<dbReference type="OrthoDB" id="15270at2759"/>
<dbReference type="PANTHER" id="PTHR20661">
    <property type="entry name" value="PHOSPHATIDYLINOSITOL-GLYCAN BIOSYNTHESIS CLASS W PROTEIN"/>
    <property type="match status" value="1"/>
</dbReference>
<feature type="transmembrane region" description="Helical" evidence="9">
    <location>
        <begin position="120"/>
        <end position="141"/>
    </location>
</feature>
<dbReference type="EC" id="2.3.-.-" evidence="9"/>
<keyword evidence="11" id="KW-1185">Reference proteome</keyword>
<dbReference type="GO" id="GO:0006506">
    <property type="term" value="P:GPI anchor biosynthetic process"/>
    <property type="evidence" value="ECO:0007669"/>
    <property type="project" value="UniProtKB-UniPathway"/>
</dbReference>
<feature type="transmembrane region" description="Helical" evidence="9">
    <location>
        <begin position="414"/>
        <end position="432"/>
    </location>
</feature>
<evidence type="ECO:0000256" key="7">
    <source>
        <dbReference type="ARBA" id="ARBA00022989"/>
    </source>
</evidence>
<feature type="transmembrane region" description="Helical" evidence="9">
    <location>
        <begin position="156"/>
        <end position="175"/>
    </location>
</feature>
<gene>
    <name evidence="10" type="ORF">ABOM_002052</name>
</gene>
<keyword evidence="6 9" id="KW-0812">Transmembrane</keyword>
<proteinExistence type="inferred from homology"/>
<accession>A0A1F8AAF1</accession>
<evidence type="ECO:0000256" key="9">
    <source>
        <dbReference type="RuleBase" id="RU280819"/>
    </source>
</evidence>
<feature type="transmembrane region" description="Helical" evidence="9">
    <location>
        <begin position="187"/>
        <end position="204"/>
    </location>
</feature>
<protein>
    <recommendedName>
        <fullName evidence="9">GPI-anchored wall transfer protein</fullName>
        <ecNumber evidence="9">2.3.-.-</ecNumber>
    </recommendedName>
</protein>
<feature type="transmembrane region" description="Helical" evidence="9">
    <location>
        <begin position="289"/>
        <end position="310"/>
    </location>
</feature>
<dbReference type="AlphaFoldDB" id="A0A1F8AAF1"/>
<comment type="subcellular location">
    <subcellularLocation>
        <location evidence="2 9">Endoplasmic reticulum membrane</location>
        <topology evidence="2 9">Multi-pass membrane protein</topology>
    </subcellularLocation>
</comment>
<comment type="function">
    <text evidence="9">A acetyltransferase, which acetylates the inositol ring of phosphatidylinositol during biosynthesis of GPI-anchor.</text>
</comment>
<dbReference type="STRING" id="109264.A0A1F8AAF1"/>
<comment type="pathway">
    <text evidence="3 9">Glycolipid biosynthesis; glycosylphosphatidylinositol-anchor biosynthesis.</text>
</comment>
<dbReference type="PIRSF" id="PIRSF017321">
    <property type="entry name" value="GWT1"/>
    <property type="match status" value="1"/>
</dbReference>
<dbReference type="EMBL" id="LYCR01000014">
    <property type="protein sequence ID" value="OGM48710.1"/>
    <property type="molecule type" value="Genomic_DNA"/>
</dbReference>